<feature type="compositionally biased region" description="Basic and acidic residues" evidence="4">
    <location>
        <begin position="7"/>
        <end position="23"/>
    </location>
</feature>
<dbReference type="Proteomes" id="UP000521379">
    <property type="component" value="Unassembled WGS sequence"/>
</dbReference>
<name>A0A846UB70_9MICC</name>
<keyword evidence="3 6" id="KW-0067">ATP-binding</keyword>
<protein>
    <submittedName>
        <fullName evidence="6">ABC transporter ATP-binding protein</fullName>
    </submittedName>
</protein>
<feature type="domain" description="ABC transporter" evidence="5">
    <location>
        <begin position="27"/>
        <end position="252"/>
    </location>
</feature>
<gene>
    <name evidence="6" type="ORF">GTW58_12665</name>
</gene>
<keyword evidence="1" id="KW-0813">Transport</keyword>
<dbReference type="RefSeq" id="WP_119933774.1">
    <property type="nucleotide sequence ID" value="NZ_JAAVUN010000051.1"/>
</dbReference>
<dbReference type="CDD" id="cd03230">
    <property type="entry name" value="ABC_DR_subfamily_A"/>
    <property type="match status" value="1"/>
</dbReference>
<dbReference type="GO" id="GO:0005524">
    <property type="term" value="F:ATP binding"/>
    <property type="evidence" value="ECO:0007669"/>
    <property type="project" value="UniProtKB-KW"/>
</dbReference>
<accession>A0A846UB70</accession>
<evidence type="ECO:0000256" key="3">
    <source>
        <dbReference type="ARBA" id="ARBA00022840"/>
    </source>
</evidence>
<dbReference type="InterPro" id="IPR027417">
    <property type="entry name" value="P-loop_NTPase"/>
</dbReference>
<dbReference type="GO" id="GO:0016887">
    <property type="term" value="F:ATP hydrolysis activity"/>
    <property type="evidence" value="ECO:0007669"/>
    <property type="project" value="InterPro"/>
</dbReference>
<evidence type="ECO:0000313" key="6">
    <source>
        <dbReference type="EMBL" id="NKE10756.1"/>
    </source>
</evidence>
<dbReference type="Pfam" id="PF00005">
    <property type="entry name" value="ABC_tran"/>
    <property type="match status" value="1"/>
</dbReference>
<feature type="region of interest" description="Disordered" evidence="4">
    <location>
        <begin position="1"/>
        <end position="25"/>
    </location>
</feature>
<dbReference type="AlphaFoldDB" id="A0A846UB70"/>
<sequence length="327" mass="36329">MKLATTSHDHHPLHSDHPDESTKTDGITVQGLTKSYGKHRVLQGLDLRLESGKVYGLLGANGVGKTTLMSVILNHTFRSSGQVRIDGQNPAENARVLERTCFIHEDQRWHDEYTARHLLQALPAFYPRWSAQTAQHLLDRFSVPRKTPLKKLSRGQRSALAISISLASRADYTFLDEPYLGLDPSSRNIFYEELMLAVSEHPRLVLMSTHLIDEAANLMEDVILMRWGRIDLHAPVEDVTASMTAVRGMDTAVDEFTAGYDVVSSQSLGRIKSVLVRGSVVGREQQRAEDLHLSVESPGLQEIVAALGVLDAEQNTPEHVENKGDLS</sequence>
<reference evidence="6 7" key="1">
    <citation type="submission" date="2020-02" db="EMBL/GenBank/DDBJ databases">
        <authorList>
            <person name="Sun Q."/>
        </authorList>
    </citation>
    <scope>NUCLEOTIDE SEQUENCE [LARGE SCALE GENOMIC DNA]</scope>
    <source>
        <strain evidence="6 7">YIM 13062</strain>
    </source>
</reference>
<dbReference type="InterPro" id="IPR003439">
    <property type="entry name" value="ABC_transporter-like_ATP-bd"/>
</dbReference>
<dbReference type="InterPro" id="IPR003593">
    <property type="entry name" value="AAA+_ATPase"/>
</dbReference>
<keyword evidence="2" id="KW-0547">Nucleotide-binding</keyword>
<proteinExistence type="predicted"/>
<keyword evidence="7" id="KW-1185">Reference proteome</keyword>
<dbReference type="PANTHER" id="PTHR42939:SF1">
    <property type="entry name" value="ABC TRANSPORTER ATP-BINDING PROTEIN ALBC-RELATED"/>
    <property type="match status" value="1"/>
</dbReference>
<evidence type="ECO:0000256" key="4">
    <source>
        <dbReference type="SAM" id="MobiDB-lite"/>
    </source>
</evidence>
<evidence type="ECO:0000313" key="7">
    <source>
        <dbReference type="Proteomes" id="UP000521379"/>
    </source>
</evidence>
<evidence type="ECO:0000259" key="5">
    <source>
        <dbReference type="PROSITE" id="PS50893"/>
    </source>
</evidence>
<dbReference type="EMBL" id="JAAVUN010000051">
    <property type="protein sequence ID" value="NKE10756.1"/>
    <property type="molecule type" value="Genomic_DNA"/>
</dbReference>
<dbReference type="SUPFAM" id="SSF52540">
    <property type="entry name" value="P-loop containing nucleoside triphosphate hydrolases"/>
    <property type="match status" value="1"/>
</dbReference>
<dbReference type="Gene3D" id="3.40.50.300">
    <property type="entry name" value="P-loop containing nucleotide triphosphate hydrolases"/>
    <property type="match status" value="1"/>
</dbReference>
<dbReference type="SMART" id="SM00382">
    <property type="entry name" value="AAA"/>
    <property type="match status" value="1"/>
</dbReference>
<organism evidence="6 7">
    <name type="scientific">Kocuria subflava</name>
    <dbReference type="NCBI Taxonomy" id="1736139"/>
    <lineage>
        <taxon>Bacteria</taxon>
        <taxon>Bacillati</taxon>
        <taxon>Actinomycetota</taxon>
        <taxon>Actinomycetes</taxon>
        <taxon>Micrococcales</taxon>
        <taxon>Micrococcaceae</taxon>
        <taxon>Kocuria</taxon>
    </lineage>
</organism>
<dbReference type="PANTHER" id="PTHR42939">
    <property type="entry name" value="ABC TRANSPORTER ATP-BINDING PROTEIN ALBC-RELATED"/>
    <property type="match status" value="1"/>
</dbReference>
<dbReference type="InterPro" id="IPR051782">
    <property type="entry name" value="ABC_Transporter_VariousFunc"/>
</dbReference>
<comment type="caution">
    <text evidence="6">The sequence shown here is derived from an EMBL/GenBank/DDBJ whole genome shotgun (WGS) entry which is preliminary data.</text>
</comment>
<evidence type="ECO:0000256" key="2">
    <source>
        <dbReference type="ARBA" id="ARBA00022741"/>
    </source>
</evidence>
<dbReference type="PROSITE" id="PS50893">
    <property type="entry name" value="ABC_TRANSPORTER_2"/>
    <property type="match status" value="1"/>
</dbReference>
<evidence type="ECO:0000256" key="1">
    <source>
        <dbReference type="ARBA" id="ARBA00022448"/>
    </source>
</evidence>